<evidence type="ECO:0000313" key="1">
    <source>
        <dbReference type="EMBL" id="GAB60899.1"/>
    </source>
</evidence>
<dbReference type="EMBL" id="BAFH01000002">
    <property type="protein sequence ID" value="GAB60899.1"/>
    <property type="molecule type" value="Genomic_DNA"/>
</dbReference>
<gene>
    <name evidence="1" type="ORF">KSU1_B0042</name>
</gene>
<dbReference type="AlphaFoldDB" id="I3IGQ4"/>
<organism evidence="1 2">
    <name type="scientific">Candidatus Jettenia caeni</name>
    <dbReference type="NCBI Taxonomy" id="247490"/>
    <lineage>
        <taxon>Bacteria</taxon>
        <taxon>Pseudomonadati</taxon>
        <taxon>Planctomycetota</taxon>
        <taxon>Candidatus Brocadiia</taxon>
        <taxon>Candidatus Brocadiales</taxon>
        <taxon>Candidatus Brocadiaceae</taxon>
        <taxon>Candidatus Jettenia</taxon>
    </lineage>
</organism>
<evidence type="ECO:0000313" key="2">
    <source>
        <dbReference type="Proteomes" id="UP000002985"/>
    </source>
</evidence>
<sequence length="67" mass="7328">MVDQARAIVQVIGQRGQMVNIRHAGLGVLNSLMIIRNGNLLPSRIYGIKQMQKSGLPCLSKIGKEVN</sequence>
<accession>I3IGQ4</accession>
<name>I3IGQ4_9BACT</name>
<dbReference type="Proteomes" id="UP000002985">
    <property type="component" value="Unassembled WGS sequence"/>
</dbReference>
<keyword evidence="2" id="KW-1185">Reference proteome</keyword>
<comment type="caution">
    <text evidence="1">The sequence shown here is derived from an EMBL/GenBank/DDBJ whole genome shotgun (WGS) entry which is preliminary data.</text>
</comment>
<protein>
    <submittedName>
        <fullName evidence="1">Uncharacterized protein</fullName>
    </submittedName>
</protein>
<reference evidence="1 2" key="1">
    <citation type="journal article" date="2012" name="FEBS Lett.">
        <title>Anammox organism KSU-1 expresses a NirK-type copper-containing nitrite reductase instead of a NirS-type with cytochrome cd1.</title>
        <authorList>
            <person name="Hira D."/>
            <person name="Toh H."/>
            <person name="Migita C.T."/>
            <person name="Okubo H."/>
            <person name="Nishiyama T."/>
            <person name="Hattori M."/>
            <person name="Furukawa K."/>
            <person name="Fujii T."/>
        </authorList>
    </citation>
    <scope>NUCLEOTIDE SEQUENCE [LARGE SCALE GENOMIC DNA]</scope>
</reference>
<proteinExistence type="predicted"/>